<evidence type="ECO:0000313" key="3">
    <source>
        <dbReference type="EMBL" id="VFB02016.1"/>
    </source>
</evidence>
<sequence>MVTIDSTYTGHVSADSAAQQREVPGARIIKMSVGPMDNNSYLVQCTATGAAVLIDAANDADRLIALIDQETPGMVRYIVTTHRHPDHWQALAQVAAATTAATTAHALDAADLPITPTETLADGDTLTIGKLNFEIIHLTGHTPGSIALALTDGSGRTHLFTGDSLFPGGLGKTRSPQDFATLYADVTTKLFDRYPDDTVVYPGHGDDTTLGTERPQLGEWKERGW</sequence>
<dbReference type="Pfam" id="PF00753">
    <property type="entry name" value="Lactamase_B"/>
    <property type="match status" value="1"/>
</dbReference>
<protein>
    <submittedName>
        <fullName evidence="3">Probable polyketide biosynthesis zinc-dependent hydrolase BaeB</fullName>
        <ecNumber evidence="3">3.-.-.-</ecNumber>
    </submittedName>
</protein>
<evidence type="ECO:0000259" key="2">
    <source>
        <dbReference type="SMART" id="SM00849"/>
    </source>
</evidence>
<dbReference type="PANTHER" id="PTHR46233">
    <property type="entry name" value="HYDROXYACYLGLUTATHIONE HYDROLASE GLOC"/>
    <property type="match status" value="1"/>
</dbReference>
<reference evidence="3 4" key="1">
    <citation type="submission" date="2019-02" db="EMBL/GenBank/DDBJ databases">
        <authorList>
            <consortium name="Pathogen Informatics"/>
        </authorList>
    </citation>
    <scope>NUCLEOTIDE SEQUENCE [LARGE SCALE GENOMIC DNA]</scope>
    <source>
        <strain evidence="3 4">3012STDY6756504</strain>
    </source>
</reference>
<dbReference type="InterPro" id="IPR001279">
    <property type="entry name" value="Metallo-B-lactamas"/>
</dbReference>
<name>A0A4U8W9H4_9NOCA</name>
<evidence type="ECO:0000256" key="1">
    <source>
        <dbReference type="SAM" id="MobiDB-lite"/>
    </source>
</evidence>
<feature type="domain" description="Metallo-beta-lactamase" evidence="2">
    <location>
        <begin position="37"/>
        <end position="204"/>
    </location>
</feature>
<dbReference type="EMBL" id="LR215973">
    <property type="protein sequence ID" value="VFB02016.1"/>
    <property type="molecule type" value="Genomic_DNA"/>
</dbReference>
<accession>A0A4U8W9H4</accession>
<dbReference type="InterPro" id="IPR051453">
    <property type="entry name" value="MBL_Glyoxalase_II"/>
</dbReference>
<feature type="region of interest" description="Disordered" evidence="1">
    <location>
        <begin position="202"/>
        <end position="225"/>
    </location>
</feature>
<dbReference type="PANTHER" id="PTHR46233:SF1">
    <property type="entry name" value="CONSERVED PROTEIN"/>
    <property type="match status" value="1"/>
</dbReference>
<dbReference type="Proteomes" id="UP000290439">
    <property type="component" value="Chromosome"/>
</dbReference>
<dbReference type="Gene3D" id="3.60.15.10">
    <property type="entry name" value="Ribonuclease Z/Hydroxyacylglutathione hydrolase-like"/>
    <property type="match status" value="1"/>
</dbReference>
<keyword evidence="3" id="KW-0378">Hydrolase</keyword>
<gene>
    <name evidence="3" type="primary">baeB_3</name>
    <name evidence="3" type="ORF">NCTC10797_05846</name>
</gene>
<organism evidence="3 4">
    <name type="scientific">Nocardia cyriacigeorgica</name>
    <dbReference type="NCBI Taxonomy" id="135487"/>
    <lineage>
        <taxon>Bacteria</taxon>
        <taxon>Bacillati</taxon>
        <taxon>Actinomycetota</taxon>
        <taxon>Actinomycetes</taxon>
        <taxon>Mycobacteriales</taxon>
        <taxon>Nocardiaceae</taxon>
        <taxon>Nocardia</taxon>
    </lineage>
</organism>
<dbReference type="CDD" id="cd06262">
    <property type="entry name" value="metallo-hydrolase-like_MBL-fold"/>
    <property type="match status" value="1"/>
</dbReference>
<dbReference type="SUPFAM" id="SSF56281">
    <property type="entry name" value="Metallo-hydrolase/oxidoreductase"/>
    <property type="match status" value="1"/>
</dbReference>
<dbReference type="RefSeq" id="WP_130919313.1">
    <property type="nucleotide sequence ID" value="NZ_JARWOB010000019.1"/>
</dbReference>
<dbReference type="InterPro" id="IPR036866">
    <property type="entry name" value="RibonucZ/Hydroxyglut_hydro"/>
</dbReference>
<dbReference type="AlphaFoldDB" id="A0A4U8W9H4"/>
<evidence type="ECO:0000313" key="4">
    <source>
        <dbReference type="Proteomes" id="UP000290439"/>
    </source>
</evidence>
<dbReference type="SMART" id="SM00849">
    <property type="entry name" value="Lactamase_B"/>
    <property type="match status" value="1"/>
</dbReference>
<dbReference type="GO" id="GO:0016787">
    <property type="term" value="F:hydrolase activity"/>
    <property type="evidence" value="ECO:0007669"/>
    <property type="project" value="UniProtKB-KW"/>
</dbReference>
<proteinExistence type="predicted"/>
<dbReference type="EC" id="3.-.-.-" evidence="3"/>